<reference evidence="1 2" key="2">
    <citation type="journal article" date="2010" name="Stand. Genomic Sci.">
        <title>Complete genome sequence of Nakamurella multipartita type strain (Y-104).</title>
        <authorList>
            <person name="Tice H."/>
            <person name="Mayilraj S."/>
            <person name="Sims D."/>
            <person name="Lapidus A."/>
            <person name="Nolan M."/>
            <person name="Lucas S."/>
            <person name="Glavina Del Rio T."/>
            <person name="Copeland A."/>
            <person name="Cheng J.F."/>
            <person name="Meincke L."/>
            <person name="Bruce D."/>
            <person name="Goodwin L."/>
            <person name="Pitluck S."/>
            <person name="Ivanova N."/>
            <person name="Mavromatis K."/>
            <person name="Ovchinnikova G."/>
            <person name="Pati A."/>
            <person name="Chen A."/>
            <person name="Palaniappan K."/>
            <person name="Land M."/>
            <person name="Hauser L."/>
            <person name="Chang Y.J."/>
            <person name="Jeffries C.D."/>
            <person name="Detter J.C."/>
            <person name="Brettin T."/>
            <person name="Rohde M."/>
            <person name="Goker M."/>
            <person name="Bristow J."/>
            <person name="Eisen J.A."/>
            <person name="Markowitz V."/>
            <person name="Hugenholtz P."/>
            <person name="Kyrpides N.C."/>
            <person name="Klenk H.P."/>
            <person name="Chen F."/>
        </authorList>
    </citation>
    <scope>NUCLEOTIDE SEQUENCE [LARGE SCALE GENOMIC DNA]</scope>
    <source>
        <strain evidence="2">ATCC 700099 / DSM 44233 / CIP 104796 / JCM 9543 / NBRC 105858 / Y-104</strain>
    </source>
</reference>
<dbReference type="HOGENOM" id="CLU_1413847_0_0_11"/>
<dbReference type="InParanoid" id="C8XDJ9"/>
<organism evidence="1 2">
    <name type="scientific">Nakamurella multipartita (strain ATCC 700099 / DSM 44233 / CIP 104796 / JCM 9543 / NBRC 105858 / Y-104)</name>
    <name type="common">Microsphaera multipartita</name>
    <dbReference type="NCBI Taxonomy" id="479431"/>
    <lineage>
        <taxon>Bacteria</taxon>
        <taxon>Bacillati</taxon>
        <taxon>Actinomycetota</taxon>
        <taxon>Actinomycetes</taxon>
        <taxon>Nakamurellales</taxon>
        <taxon>Nakamurellaceae</taxon>
        <taxon>Nakamurella</taxon>
    </lineage>
</organism>
<gene>
    <name evidence="1" type="ordered locus">Namu_1259</name>
</gene>
<dbReference type="Proteomes" id="UP000002218">
    <property type="component" value="Chromosome"/>
</dbReference>
<sequence>MSIDPAERLALMQAFAQSYRDRHFRPEHYDLAQGYLQTTLSDDSRMPLPFFVEYNNAWWFEIVTAVDVPAVGYDPDSDTGFIVLDIRYDTETLRAMQHVHFGSVGDQGGRNVIARIRTYASNTFFGRAHPLVELDRYGNGFWLETGYHLRPSAEAAQAFLASAEGQRFASTAPTAAPIERITRNLEQLLARI</sequence>
<accession>C8XDJ9</accession>
<dbReference type="eggNOG" id="ENOG5033QFW">
    <property type="taxonomic scope" value="Bacteria"/>
</dbReference>
<protein>
    <submittedName>
        <fullName evidence="1">Uncharacterized protein</fullName>
    </submittedName>
</protein>
<reference evidence="2" key="1">
    <citation type="submission" date="2009-09" db="EMBL/GenBank/DDBJ databases">
        <title>The complete genome of Nakamurella multipartita DSM 44233.</title>
        <authorList>
            <consortium name="US DOE Joint Genome Institute (JGI-PGF)"/>
            <person name="Lucas S."/>
            <person name="Copeland A."/>
            <person name="Lapidus A."/>
            <person name="Glavina del Rio T."/>
            <person name="Dalin E."/>
            <person name="Tice H."/>
            <person name="Bruce D."/>
            <person name="Goodwin L."/>
            <person name="Pitluck S."/>
            <person name="Kyrpides N."/>
            <person name="Mavromatis K."/>
            <person name="Ivanova N."/>
            <person name="Ovchinnikova G."/>
            <person name="Sims D."/>
            <person name="Meincke L."/>
            <person name="Brettin T."/>
            <person name="Detter J.C."/>
            <person name="Han C."/>
            <person name="Larimer F."/>
            <person name="Land M."/>
            <person name="Hauser L."/>
            <person name="Markowitz V."/>
            <person name="Cheng J.-F."/>
            <person name="Hugenholtz P."/>
            <person name="Woyke T."/>
            <person name="Wu D."/>
            <person name="Klenk H.-P."/>
            <person name="Eisen J.A."/>
        </authorList>
    </citation>
    <scope>NUCLEOTIDE SEQUENCE [LARGE SCALE GENOMIC DNA]</scope>
    <source>
        <strain evidence="2">ATCC 700099 / DSM 44233 / CIP 104796 / JCM 9543 / NBRC 105858 / Y-104</strain>
    </source>
</reference>
<keyword evidence="2" id="KW-1185">Reference proteome</keyword>
<dbReference type="AlphaFoldDB" id="C8XDJ9"/>
<proteinExistence type="predicted"/>
<evidence type="ECO:0000313" key="2">
    <source>
        <dbReference type="Proteomes" id="UP000002218"/>
    </source>
</evidence>
<dbReference type="STRING" id="479431.Namu_1259"/>
<dbReference type="KEGG" id="nml:Namu_1259"/>
<dbReference type="EMBL" id="CP001737">
    <property type="protein sequence ID" value="ACV77663.1"/>
    <property type="molecule type" value="Genomic_DNA"/>
</dbReference>
<dbReference type="OrthoDB" id="4773649at2"/>
<evidence type="ECO:0000313" key="1">
    <source>
        <dbReference type="EMBL" id="ACV77663.1"/>
    </source>
</evidence>
<dbReference type="RefSeq" id="WP_015746573.1">
    <property type="nucleotide sequence ID" value="NC_013235.1"/>
</dbReference>
<name>C8XDJ9_NAKMY</name>